<accession>K7LE80</accession>
<dbReference type="EnsemblPlants" id="KRH38813">
    <property type="protein sequence ID" value="KRH38813"/>
    <property type="gene ID" value="GLYMA_09G159900"/>
</dbReference>
<dbReference type="AlphaFoldDB" id="K7LE80"/>
<reference evidence="3 4" key="1">
    <citation type="journal article" date="2010" name="Nature">
        <title>Genome sequence of the palaeopolyploid soybean.</title>
        <authorList>
            <person name="Schmutz J."/>
            <person name="Cannon S.B."/>
            <person name="Schlueter J."/>
            <person name="Ma J."/>
            <person name="Mitros T."/>
            <person name="Nelson W."/>
            <person name="Hyten D.L."/>
            <person name="Song Q."/>
            <person name="Thelen J.J."/>
            <person name="Cheng J."/>
            <person name="Xu D."/>
            <person name="Hellsten U."/>
            <person name="May G.D."/>
            <person name="Yu Y."/>
            <person name="Sakurai T."/>
            <person name="Umezawa T."/>
            <person name="Bhattacharyya M.K."/>
            <person name="Sandhu D."/>
            <person name="Valliyodan B."/>
            <person name="Lindquist E."/>
            <person name="Peto M."/>
            <person name="Grant D."/>
            <person name="Shu S."/>
            <person name="Goodstein D."/>
            <person name="Barry K."/>
            <person name="Futrell-Griggs M."/>
            <person name="Abernathy B."/>
            <person name="Du J."/>
            <person name="Tian Z."/>
            <person name="Zhu L."/>
            <person name="Gill N."/>
            <person name="Joshi T."/>
            <person name="Libault M."/>
            <person name="Sethuraman A."/>
            <person name="Zhang X.-C."/>
            <person name="Shinozaki K."/>
            <person name="Nguyen H.T."/>
            <person name="Wing R.A."/>
            <person name="Cregan P."/>
            <person name="Specht J."/>
            <person name="Grimwood J."/>
            <person name="Rokhsar D."/>
            <person name="Stacey G."/>
            <person name="Shoemaker R.C."/>
            <person name="Jackson S.A."/>
        </authorList>
    </citation>
    <scope>NUCLEOTIDE SEQUENCE [LARGE SCALE GENOMIC DNA]</scope>
    <source>
        <strain evidence="4">cv. Williams 82</strain>
        <tissue evidence="3">Callus</tissue>
    </source>
</reference>
<dbReference type="EMBL" id="CM000842">
    <property type="protein sequence ID" value="KRH38813.1"/>
    <property type="molecule type" value="Genomic_DNA"/>
</dbReference>
<feature type="compositionally biased region" description="Polar residues" evidence="1">
    <location>
        <begin position="231"/>
        <end position="241"/>
    </location>
</feature>
<name>K7LE80_SOYBN</name>
<keyword evidence="2" id="KW-1133">Transmembrane helix</keyword>
<dbReference type="Pfam" id="PF03140">
    <property type="entry name" value="DUF247"/>
    <property type="match status" value="1"/>
</dbReference>
<dbReference type="PANTHER" id="PTHR31170:SF25">
    <property type="entry name" value="BNAA09G04570D PROTEIN"/>
    <property type="match status" value="1"/>
</dbReference>
<dbReference type="eggNOG" id="ENOG502QPIE">
    <property type="taxonomic scope" value="Eukaryota"/>
</dbReference>
<keyword evidence="2" id="KW-0812">Transmembrane</keyword>
<dbReference type="PANTHER" id="PTHR31170">
    <property type="entry name" value="BNAC04G53230D PROTEIN"/>
    <property type="match status" value="1"/>
</dbReference>
<protein>
    <submittedName>
        <fullName evidence="3 4">Uncharacterized protein</fullName>
    </submittedName>
</protein>
<feature type="transmembrane region" description="Helical" evidence="2">
    <location>
        <begin position="467"/>
        <end position="491"/>
    </location>
</feature>
<dbReference type="Gramene" id="KRH38813">
    <property type="protein sequence ID" value="KRH38813"/>
    <property type="gene ID" value="GLYMA_09G159900"/>
</dbReference>
<gene>
    <name evidence="3" type="ORF">GLYMA_09G159900</name>
</gene>
<sequence>MPVCIYQVPKSLSCVKPEAFSPQLIAIGPYNHFRPELYSMERLKISSAKRVLDHFNKHDLKQLVEQLHNTGPFIRACYHKYLDLKEDTLLYTMTLDGLFLLDFFHNYLDEKVSSSFMTGIEEQIRISSVKLTKDAIIRDMIMVENQIPTYMLLRILVLQSSKPIDSVQEYLGSMLLSFCEKHSPLKLTHTPTCSEAVTKHYHILDLMYHLVVSEHEKLETPTPESEGMCKPNSNCSNTPTRSSKSEGIVTFLNKVKGLLTWTLATLKRLKVTNIPLPQPVKRPLDAILNMPTTFQKFSSSETPPSETEAPAVVVTFPSVRELHSVGIHFQPSKGGITTIEFDEKKGIFYLPVLKLDVNSEVIMRNLVAHEALSKPDFLIFTRYTELMRGIIDTVEDVKLLKNEGILESSSSLSVEETEELFNGMSKSIGPTKTEKLDETVKKVNKYFRDKQKAKPYRILNNYVYSSWRFLTLLATFVLLAMTILQSFCSVYDCPSHFRNR</sequence>
<dbReference type="InterPro" id="IPR004158">
    <property type="entry name" value="DUF247_pln"/>
</dbReference>
<dbReference type="PaxDb" id="3847-GLYMA09G28856.1"/>
<evidence type="ECO:0000256" key="1">
    <source>
        <dbReference type="SAM" id="MobiDB-lite"/>
    </source>
</evidence>
<reference evidence="3" key="3">
    <citation type="submission" date="2018-07" db="EMBL/GenBank/DDBJ databases">
        <title>WGS assembly of Glycine max.</title>
        <authorList>
            <person name="Schmutz J."/>
            <person name="Cannon S."/>
            <person name="Schlueter J."/>
            <person name="Ma J."/>
            <person name="Mitros T."/>
            <person name="Nelson W."/>
            <person name="Hyten D."/>
            <person name="Song Q."/>
            <person name="Thelen J."/>
            <person name="Cheng J."/>
            <person name="Xu D."/>
            <person name="Hellsten U."/>
            <person name="May G."/>
            <person name="Yu Y."/>
            <person name="Sakurai T."/>
            <person name="Umezawa T."/>
            <person name="Bhattacharyya M."/>
            <person name="Sandhu D."/>
            <person name="Valliyodan B."/>
            <person name="Lindquist E."/>
            <person name="Peto M."/>
            <person name="Grant D."/>
            <person name="Shu S."/>
            <person name="Goodstein D."/>
            <person name="Barry K."/>
            <person name="Futrell-Griggs M."/>
            <person name="Abernathy B."/>
            <person name="Du J."/>
            <person name="Tian Z."/>
            <person name="Zhu L."/>
            <person name="Gill N."/>
            <person name="Joshi T."/>
            <person name="Libault M."/>
            <person name="Sethuraman A."/>
            <person name="Zhang X."/>
            <person name="Shinozaki K."/>
            <person name="Nguyen H."/>
            <person name="Wing R."/>
            <person name="Cregan P."/>
            <person name="Specht J."/>
            <person name="Grimwood J."/>
            <person name="Rokhsar D."/>
            <person name="Stacey G."/>
            <person name="Shoemaker R."/>
            <person name="Jackson S."/>
        </authorList>
    </citation>
    <scope>NUCLEOTIDE SEQUENCE</scope>
    <source>
        <tissue evidence="3">Callus</tissue>
    </source>
</reference>
<evidence type="ECO:0000313" key="5">
    <source>
        <dbReference type="Proteomes" id="UP000008827"/>
    </source>
</evidence>
<feature type="region of interest" description="Disordered" evidence="1">
    <location>
        <begin position="219"/>
        <end position="241"/>
    </location>
</feature>
<reference evidence="4" key="2">
    <citation type="submission" date="2018-02" db="UniProtKB">
        <authorList>
            <consortium name="EnsemblPlants"/>
        </authorList>
    </citation>
    <scope>IDENTIFICATION</scope>
    <source>
        <strain evidence="4">Williams 82</strain>
    </source>
</reference>
<organism evidence="4">
    <name type="scientific">Glycine max</name>
    <name type="common">Soybean</name>
    <name type="synonym">Glycine hispida</name>
    <dbReference type="NCBI Taxonomy" id="3847"/>
    <lineage>
        <taxon>Eukaryota</taxon>
        <taxon>Viridiplantae</taxon>
        <taxon>Streptophyta</taxon>
        <taxon>Embryophyta</taxon>
        <taxon>Tracheophyta</taxon>
        <taxon>Spermatophyta</taxon>
        <taxon>Magnoliopsida</taxon>
        <taxon>eudicotyledons</taxon>
        <taxon>Gunneridae</taxon>
        <taxon>Pentapetalae</taxon>
        <taxon>rosids</taxon>
        <taxon>fabids</taxon>
        <taxon>Fabales</taxon>
        <taxon>Fabaceae</taxon>
        <taxon>Papilionoideae</taxon>
        <taxon>50 kb inversion clade</taxon>
        <taxon>NPAAA clade</taxon>
        <taxon>indigoferoid/millettioid clade</taxon>
        <taxon>Phaseoleae</taxon>
        <taxon>Glycine</taxon>
        <taxon>Glycine subgen. Soja</taxon>
    </lineage>
</organism>
<dbReference type="Proteomes" id="UP000008827">
    <property type="component" value="Chromosome 9"/>
</dbReference>
<dbReference type="InParanoid" id="K7LE80"/>
<dbReference type="HOGENOM" id="CLU_020188_4_0_1"/>
<proteinExistence type="predicted"/>
<dbReference type="OMA" id="FIRACYH"/>
<keyword evidence="2" id="KW-0472">Membrane</keyword>
<keyword evidence="5" id="KW-1185">Reference proteome</keyword>
<evidence type="ECO:0000313" key="3">
    <source>
        <dbReference type="EMBL" id="KRH38813.1"/>
    </source>
</evidence>
<evidence type="ECO:0000256" key="2">
    <source>
        <dbReference type="SAM" id="Phobius"/>
    </source>
</evidence>
<evidence type="ECO:0000313" key="4">
    <source>
        <dbReference type="EnsemblPlants" id="KRH38813"/>
    </source>
</evidence>